<protein>
    <submittedName>
        <fullName evidence="5">AcrR family transcriptional regulator</fullName>
    </submittedName>
</protein>
<evidence type="ECO:0000313" key="6">
    <source>
        <dbReference type="Proteomes" id="UP000809829"/>
    </source>
</evidence>
<organism evidence="5 6">
    <name type="scientific">Priestia iocasae</name>
    <dbReference type="NCBI Taxonomy" id="2291674"/>
    <lineage>
        <taxon>Bacteria</taxon>
        <taxon>Bacillati</taxon>
        <taxon>Bacillota</taxon>
        <taxon>Bacilli</taxon>
        <taxon>Bacillales</taxon>
        <taxon>Bacillaceae</taxon>
        <taxon>Priestia</taxon>
    </lineage>
</organism>
<comment type="caution">
    <text evidence="5">The sequence shown here is derived from an EMBL/GenBank/DDBJ whole genome shotgun (WGS) entry which is preliminary data.</text>
</comment>
<dbReference type="SUPFAM" id="SSF46689">
    <property type="entry name" value="Homeodomain-like"/>
    <property type="match status" value="1"/>
</dbReference>
<dbReference type="PANTHER" id="PTHR43479">
    <property type="entry name" value="ACREF/ENVCD OPERON REPRESSOR-RELATED"/>
    <property type="match status" value="1"/>
</dbReference>
<dbReference type="InterPro" id="IPR036271">
    <property type="entry name" value="Tet_transcr_reg_TetR-rel_C_sf"/>
</dbReference>
<dbReference type="SUPFAM" id="SSF48498">
    <property type="entry name" value="Tetracyclin repressor-like, C-terminal domain"/>
    <property type="match status" value="1"/>
</dbReference>
<evidence type="ECO:0000313" key="5">
    <source>
        <dbReference type="EMBL" id="MBM7704685.1"/>
    </source>
</evidence>
<accession>A0ABS2QYX1</accession>
<dbReference type="RefSeq" id="WP_205188686.1">
    <property type="nucleotide sequence ID" value="NZ_JAFBFC010000008.1"/>
</dbReference>
<dbReference type="EMBL" id="JAFBFC010000008">
    <property type="protein sequence ID" value="MBM7704685.1"/>
    <property type="molecule type" value="Genomic_DNA"/>
</dbReference>
<dbReference type="PRINTS" id="PR00455">
    <property type="entry name" value="HTHTETR"/>
</dbReference>
<dbReference type="PANTHER" id="PTHR43479:SF11">
    <property type="entry name" value="ACREF_ENVCD OPERON REPRESSOR-RELATED"/>
    <property type="match status" value="1"/>
</dbReference>
<evidence type="ECO:0000256" key="3">
    <source>
        <dbReference type="PROSITE-ProRule" id="PRU00335"/>
    </source>
</evidence>
<sequence>MKRTIQKEQTKQKLQQVAIRLFQQQGYQKTTVSQITDEAGVAKGTFFNYFKSKEEVLHTLGEKQLLLFEQHTKELLQSEQPITSSIHQLFQLLVRSYEEANPQLVRSLFHISITNETFHRSEVLQIEQMKHSVILLIDEGKRRGEFKENISSEEVGSSAILHFYGILLYWCTNPHQLDISLQQKISHSLSILLSGIQHS</sequence>
<evidence type="ECO:0000256" key="2">
    <source>
        <dbReference type="ARBA" id="ARBA00023125"/>
    </source>
</evidence>
<proteinExistence type="predicted"/>
<feature type="DNA-binding region" description="H-T-H motif" evidence="3">
    <location>
        <begin position="31"/>
        <end position="50"/>
    </location>
</feature>
<name>A0ABS2QYX1_9BACI</name>
<dbReference type="Proteomes" id="UP000809829">
    <property type="component" value="Unassembled WGS sequence"/>
</dbReference>
<dbReference type="Gene3D" id="1.10.357.10">
    <property type="entry name" value="Tetracycline Repressor, domain 2"/>
    <property type="match status" value="1"/>
</dbReference>
<dbReference type="InterPro" id="IPR001647">
    <property type="entry name" value="HTH_TetR"/>
</dbReference>
<dbReference type="Pfam" id="PF00440">
    <property type="entry name" value="TetR_N"/>
    <property type="match status" value="1"/>
</dbReference>
<dbReference type="PROSITE" id="PS01081">
    <property type="entry name" value="HTH_TETR_1"/>
    <property type="match status" value="1"/>
</dbReference>
<reference evidence="5 6" key="1">
    <citation type="submission" date="2021-01" db="EMBL/GenBank/DDBJ databases">
        <title>Genomic Encyclopedia of Type Strains, Phase IV (KMG-IV): sequencing the most valuable type-strain genomes for metagenomic binning, comparative biology and taxonomic classification.</title>
        <authorList>
            <person name="Goeker M."/>
        </authorList>
    </citation>
    <scope>NUCLEOTIDE SEQUENCE [LARGE SCALE GENOMIC DNA]</scope>
    <source>
        <strain evidence="5 6">DSM 104297</strain>
    </source>
</reference>
<feature type="domain" description="HTH tetR-type" evidence="4">
    <location>
        <begin position="8"/>
        <end position="68"/>
    </location>
</feature>
<evidence type="ECO:0000259" key="4">
    <source>
        <dbReference type="PROSITE" id="PS50977"/>
    </source>
</evidence>
<keyword evidence="6" id="KW-1185">Reference proteome</keyword>
<dbReference type="InterPro" id="IPR050624">
    <property type="entry name" value="HTH-type_Tx_Regulator"/>
</dbReference>
<dbReference type="InterPro" id="IPR009057">
    <property type="entry name" value="Homeodomain-like_sf"/>
</dbReference>
<keyword evidence="1" id="KW-0678">Repressor</keyword>
<dbReference type="InterPro" id="IPR023772">
    <property type="entry name" value="DNA-bd_HTH_TetR-type_CS"/>
</dbReference>
<keyword evidence="2 3" id="KW-0238">DNA-binding</keyword>
<evidence type="ECO:0000256" key="1">
    <source>
        <dbReference type="ARBA" id="ARBA00022491"/>
    </source>
</evidence>
<dbReference type="PROSITE" id="PS50977">
    <property type="entry name" value="HTH_TETR_2"/>
    <property type="match status" value="1"/>
</dbReference>
<gene>
    <name evidence="5" type="ORF">JOC83_003544</name>
</gene>